<dbReference type="AlphaFoldDB" id="A0A0J5WJ70"/>
<dbReference type="EMBL" id="LDWR01000056">
    <property type="protein sequence ID" value="KML48423.1"/>
    <property type="molecule type" value="Genomic_DNA"/>
</dbReference>
<dbReference type="RefSeq" id="WP_048250366.1">
    <property type="nucleotide sequence ID" value="NZ_LDWR01000056.1"/>
</dbReference>
<accession>A0A0J5WJ70</accession>
<organism evidence="1 2">
    <name type="scientific">Burkholderia cepacia</name>
    <name type="common">Pseudomonas cepacia</name>
    <dbReference type="NCBI Taxonomy" id="292"/>
    <lineage>
        <taxon>Bacteria</taxon>
        <taxon>Pseudomonadati</taxon>
        <taxon>Pseudomonadota</taxon>
        <taxon>Betaproteobacteria</taxon>
        <taxon>Burkholderiales</taxon>
        <taxon>Burkholderiaceae</taxon>
        <taxon>Burkholderia</taxon>
        <taxon>Burkholderia cepacia complex</taxon>
    </lineage>
</organism>
<sequence length="62" mass="7482">MPYQSDVTQFLNQLKQQKPTLEEEQRKGRSLLWDKQPIDLEERADQQESGVKQTSYVYYQNF</sequence>
<dbReference type="PATRIC" id="fig|292.27.peg.6683"/>
<evidence type="ECO:0000313" key="1">
    <source>
        <dbReference type="EMBL" id="KML48423.1"/>
    </source>
</evidence>
<reference evidence="1 2" key="1">
    <citation type="submission" date="2015-05" db="EMBL/GenBank/DDBJ databases">
        <title>Draft genome of Burkholderia cepacia LK29.</title>
        <authorList>
            <person name="Chan X.Y."/>
        </authorList>
    </citation>
    <scope>NUCLEOTIDE SEQUENCE [LARGE SCALE GENOMIC DNA]</scope>
    <source>
        <strain evidence="1 2">LK29</strain>
    </source>
</reference>
<dbReference type="Pfam" id="PF11943">
    <property type="entry name" value="DUF3460"/>
    <property type="match status" value="1"/>
</dbReference>
<comment type="caution">
    <text evidence="1">The sequence shown here is derived from an EMBL/GenBank/DDBJ whole genome shotgun (WGS) entry which is preliminary data.</text>
</comment>
<proteinExistence type="predicted"/>
<evidence type="ECO:0000313" key="2">
    <source>
        <dbReference type="Proteomes" id="UP000036338"/>
    </source>
</evidence>
<protein>
    <recommendedName>
        <fullName evidence="3">DUF3460 domain-containing protein</fullName>
    </recommendedName>
</protein>
<dbReference type="Proteomes" id="UP000036338">
    <property type="component" value="Unassembled WGS sequence"/>
</dbReference>
<evidence type="ECO:0008006" key="3">
    <source>
        <dbReference type="Google" id="ProtNLM"/>
    </source>
</evidence>
<gene>
    <name evidence="1" type="ORF">VL15_30195</name>
</gene>
<name>A0A0J5WJ70_BURCE</name>
<dbReference type="InterPro" id="IPR021853">
    <property type="entry name" value="DUF3460"/>
</dbReference>